<dbReference type="PROSITE" id="PS00092">
    <property type="entry name" value="N6_MTASE"/>
    <property type="match status" value="1"/>
</dbReference>
<dbReference type="NCBIfam" id="TIGR03534">
    <property type="entry name" value="RF_mod_PrmC"/>
    <property type="match status" value="1"/>
</dbReference>
<feature type="domain" description="Release factor glutamine methyltransferase N-terminal" evidence="7">
    <location>
        <begin position="30"/>
        <end position="99"/>
    </location>
</feature>
<dbReference type="GO" id="GO:0102559">
    <property type="term" value="F:peptide chain release factor N(5)-glutamine methyltransferase activity"/>
    <property type="evidence" value="ECO:0007669"/>
    <property type="project" value="UniProtKB-EC"/>
</dbReference>
<dbReference type="InterPro" id="IPR050320">
    <property type="entry name" value="N5-glutamine_MTase"/>
</dbReference>
<evidence type="ECO:0000256" key="4">
    <source>
        <dbReference type="ARBA" id="ARBA00022691"/>
    </source>
</evidence>
<dbReference type="FunCoup" id="A0A7R8UT69">
    <property type="interactions" value="216"/>
</dbReference>
<keyword evidence="3" id="KW-0808">Transferase</keyword>
<dbReference type="InParanoid" id="A0A7R8UT69"/>
<proteinExistence type="predicted"/>
<evidence type="ECO:0000256" key="3">
    <source>
        <dbReference type="ARBA" id="ARBA00022679"/>
    </source>
</evidence>
<dbReference type="Gene3D" id="1.10.8.10">
    <property type="entry name" value="DNA helicase RuvA subunit, C-terminal domain"/>
    <property type="match status" value="1"/>
</dbReference>
<dbReference type="Pfam" id="PF05175">
    <property type="entry name" value="MTS"/>
    <property type="match status" value="1"/>
</dbReference>
<dbReference type="EMBL" id="LR899011">
    <property type="protein sequence ID" value="CAD7086285.1"/>
    <property type="molecule type" value="Genomic_DNA"/>
</dbReference>
<dbReference type="CDD" id="cd02440">
    <property type="entry name" value="AdoMet_MTases"/>
    <property type="match status" value="1"/>
</dbReference>
<evidence type="ECO:0000256" key="2">
    <source>
        <dbReference type="ARBA" id="ARBA00022603"/>
    </source>
</evidence>
<reference evidence="8 9" key="1">
    <citation type="submission" date="2020-11" db="EMBL/GenBank/DDBJ databases">
        <authorList>
            <person name="Wallbank WR R."/>
            <person name="Pardo Diaz C."/>
            <person name="Kozak K."/>
            <person name="Martin S."/>
            <person name="Jiggins C."/>
            <person name="Moest M."/>
            <person name="Warren A I."/>
            <person name="Generalovic N T."/>
            <person name="Byers J.R.P. K."/>
            <person name="Montejo-Kovacevich G."/>
            <person name="Yen C E."/>
        </authorList>
    </citation>
    <scope>NUCLEOTIDE SEQUENCE [LARGE SCALE GENOMIC DNA]</scope>
</reference>
<dbReference type="OrthoDB" id="269872at2759"/>
<evidence type="ECO:0000256" key="5">
    <source>
        <dbReference type="ARBA" id="ARBA00048391"/>
    </source>
</evidence>
<protein>
    <recommendedName>
        <fullName evidence="1">peptide chain release factor N(5)-glutamine methyltransferase</fullName>
        <ecNumber evidence="1">2.1.1.297</ecNumber>
    </recommendedName>
</protein>
<dbReference type="InterPro" id="IPR029063">
    <property type="entry name" value="SAM-dependent_MTases_sf"/>
</dbReference>
<dbReference type="GO" id="GO:0005739">
    <property type="term" value="C:mitochondrion"/>
    <property type="evidence" value="ECO:0007669"/>
    <property type="project" value="TreeGrafter"/>
</dbReference>
<evidence type="ECO:0000259" key="7">
    <source>
        <dbReference type="Pfam" id="PF17827"/>
    </source>
</evidence>
<evidence type="ECO:0000313" key="9">
    <source>
        <dbReference type="Proteomes" id="UP000594454"/>
    </source>
</evidence>
<dbReference type="SUPFAM" id="SSF53335">
    <property type="entry name" value="S-adenosyl-L-methionine-dependent methyltransferases"/>
    <property type="match status" value="1"/>
</dbReference>
<dbReference type="PANTHER" id="PTHR18895:SF74">
    <property type="entry name" value="MTRF1L RELEASE FACTOR GLUTAMINE METHYLTRANSFERASE"/>
    <property type="match status" value="1"/>
</dbReference>
<dbReference type="Proteomes" id="UP000594454">
    <property type="component" value="Chromosome 3"/>
</dbReference>
<dbReference type="PANTHER" id="PTHR18895">
    <property type="entry name" value="HEMK METHYLTRANSFERASE"/>
    <property type="match status" value="1"/>
</dbReference>
<dbReference type="AlphaFoldDB" id="A0A7R8UT69"/>
<gene>
    <name evidence="8" type="ORF">HERILL_LOCUS9072</name>
</gene>
<dbReference type="InterPro" id="IPR007848">
    <property type="entry name" value="Small_mtfrase_dom"/>
</dbReference>
<dbReference type="Pfam" id="PF17827">
    <property type="entry name" value="PrmC_N"/>
    <property type="match status" value="1"/>
</dbReference>
<dbReference type="Gene3D" id="3.40.50.150">
    <property type="entry name" value="Vaccinia Virus protein VP39"/>
    <property type="match status" value="1"/>
</dbReference>
<dbReference type="GO" id="GO:0032259">
    <property type="term" value="P:methylation"/>
    <property type="evidence" value="ECO:0007669"/>
    <property type="project" value="UniProtKB-KW"/>
</dbReference>
<dbReference type="InterPro" id="IPR004556">
    <property type="entry name" value="HemK-like"/>
</dbReference>
<dbReference type="NCBIfam" id="TIGR00536">
    <property type="entry name" value="hemK_fam"/>
    <property type="match status" value="1"/>
</dbReference>
<dbReference type="GO" id="GO:0003676">
    <property type="term" value="F:nucleic acid binding"/>
    <property type="evidence" value="ECO:0007669"/>
    <property type="project" value="InterPro"/>
</dbReference>
<comment type="catalytic activity">
    <reaction evidence="5">
        <text>L-glutaminyl-[peptide chain release factor] + S-adenosyl-L-methionine = N(5)-methyl-L-glutaminyl-[peptide chain release factor] + S-adenosyl-L-homocysteine + H(+)</text>
        <dbReference type="Rhea" id="RHEA:42896"/>
        <dbReference type="Rhea" id="RHEA-COMP:10271"/>
        <dbReference type="Rhea" id="RHEA-COMP:10272"/>
        <dbReference type="ChEBI" id="CHEBI:15378"/>
        <dbReference type="ChEBI" id="CHEBI:30011"/>
        <dbReference type="ChEBI" id="CHEBI:57856"/>
        <dbReference type="ChEBI" id="CHEBI:59789"/>
        <dbReference type="ChEBI" id="CHEBI:61891"/>
        <dbReference type="EC" id="2.1.1.297"/>
    </reaction>
</comment>
<name>A0A7R8UT69_HERIL</name>
<feature type="domain" description="Methyltransferase small" evidence="6">
    <location>
        <begin position="126"/>
        <end position="225"/>
    </location>
</feature>
<dbReference type="InterPro" id="IPR040758">
    <property type="entry name" value="PrmC_N"/>
</dbReference>
<keyword evidence="4" id="KW-0949">S-adenosyl-L-methionine</keyword>
<keyword evidence="9" id="KW-1185">Reference proteome</keyword>
<dbReference type="OMA" id="DFDARYW"/>
<keyword evidence="2" id="KW-0489">Methyltransferase</keyword>
<dbReference type="InterPro" id="IPR019874">
    <property type="entry name" value="RF_methyltr_PrmC"/>
</dbReference>
<evidence type="ECO:0000259" key="6">
    <source>
        <dbReference type="Pfam" id="PF05175"/>
    </source>
</evidence>
<sequence>MNKIIRFLNPNHIHLKAWSRQMCKIPAVNAVSAWKRKFEEENIDDSDFAIKCIISHVLDVDFASINNYNNLFLNDEQQEKFNKLCECRISHMPIQYVIGNWDFRNIRLRMIPPVFIPRPETEQLVEFIAKDLKPSESYQILEVGCGSGAITCSLLQELPEASIVALDCSRLACNLTKFNAREAGVDQRLNVIYHKVTEEQILPEEIEKQKFDVIVSNPPYVKSSDILKLAPEIKLYEDLRALDGGPDGLKIVRILCRIAETNLNKDGKMWLEVDSSQTHTIRDIIDKKFARSLAFLKSYKDLFGRERFVEIARQ</sequence>
<dbReference type="InterPro" id="IPR002052">
    <property type="entry name" value="DNA_methylase_N6_adenine_CS"/>
</dbReference>
<accession>A0A7R8UT69</accession>
<dbReference type="EC" id="2.1.1.297" evidence="1"/>
<evidence type="ECO:0000313" key="8">
    <source>
        <dbReference type="EMBL" id="CAD7086285.1"/>
    </source>
</evidence>
<organism evidence="8 9">
    <name type="scientific">Hermetia illucens</name>
    <name type="common">Black soldier fly</name>
    <dbReference type="NCBI Taxonomy" id="343691"/>
    <lineage>
        <taxon>Eukaryota</taxon>
        <taxon>Metazoa</taxon>
        <taxon>Ecdysozoa</taxon>
        <taxon>Arthropoda</taxon>
        <taxon>Hexapoda</taxon>
        <taxon>Insecta</taxon>
        <taxon>Pterygota</taxon>
        <taxon>Neoptera</taxon>
        <taxon>Endopterygota</taxon>
        <taxon>Diptera</taxon>
        <taxon>Brachycera</taxon>
        <taxon>Stratiomyomorpha</taxon>
        <taxon>Stratiomyidae</taxon>
        <taxon>Hermetiinae</taxon>
        <taxon>Hermetia</taxon>
    </lineage>
</organism>
<evidence type="ECO:0000256" key="1">
    <source>
        <dbReference type="ARBA" id="ARBA00012771"/>
    </source>
</evidence>